<evidence type="ECO:0000313" key="2">
    <source>
        <dbReference type="EMBL" id="MDB1123578.1"/>
    </source>
</evidence>
<dbReference type="Pfam" id="PF06798">
    <property type="entry name" value="PrkA"/>
    <property type="match status" value="1"/>
</dbReference>
<dbReference type="PANTHER" id="PTHR30267:SF2">
    <property type="entry name" value="PROTEIN PRKA"/>
    <property type="match status" value="1"/>
</dbReference>
<organism evidence="2 3">
    <name type="scientific">Vibrio algarum</name>
    <dbReference type="NCBI Taxonomy" id="3020714"/>
    <lineage>
        <taxon>Bacteria</taxon>
        <taxon>Pseudomonadati</taxon>
        <taxon>Pseudomonadota</taxon>
        <taxon>Gammaproteobacteria</taxon>
        <taxon>Vibrionales</taxon>
        <taxon>Vibrionaceae</taxon>
        <taxon>Vibrio</taxon>
    </lineage>
</organism>
<dbReference type="RefSeq" id="WP_272134280.1">
    <property type="nucleotide sequence ID" value="NZ_JAQLOI010000001.1"/>
</dbReference>
<dbReference type="PIRSF" id="PIRSF000549">
    <property type="entry name" value="Ser_prot_kin"/>
    <property type="match status" value="1"/>
</dbReference>
<feature type="domain" description="PrkA AAA" evidence="1">
    <location>
        <begin position="19"/>
        <end position="380"/>
    </location>
</feature>
<gene>
    <name evidence="2" type="ORF">PGX00_07850</name>
</gene>
<dbReference type="InterPro" id="IPR027417">
    <property type="entry name" value="P-loop_NTPase"/>
</dbReference>
<keyword evidence="3" id="KW-1185">Reference proteome</keyword>
<dbReference type="GO" id="GO:0016301">
    <property type="term" value="F:kinase activity"/>
    <property type="evidence" value="ECO:0007669"/>
    <property type="project" value="UniProtKB-KW"/>
</dbReference>
<dbReference type="NCBIfam" id="NF011999">
    <property type="entry name" value="PRK15455.1"/>
    <property type="match status" value="1"/>
</dbReference>
<reference evidence="2 3" key="1">
    <citation type="submission" date="2023-01" db="EMBL/GenBank/DDBJ databases">
        <title>Vibrio sp. KJ40-1 sp.nov, isolated from marine algae.</title>
        <authorList>
            <person name="Butt M."/>
            <person name="Kim J.M.J."/>
            <person name="Jeon C.O.C."/>
        </authorList>
    </citation>
    <scope>NUCLEOTIDE SEQUENCE [LARGE SCALE GENOMIC DNA]</scope>
    <source>
        <strain evidence="2 3">KJ40-1</strain>
    </source>
</reference>
<keyword evidence="2" id="KW-0808">Transferase</keyword>
<name>A0ABT4YPU2_9VIBR</name>
<dbReference type="PANTHER" id="PTHR30267">
    <property type="entry name" value="PROTEIN KINASE PRKA"/>
    <property type="match status" value="1"/>
</dbReference>
<dbReference type="SMART" id="SM00763">
    <property type="entry name" value="AAA_PrkA"/>
    <property type="match status" value="1"/>
</dbReference>
<keyword evidence="2" id="KW-0418">Kinase</keyword>
<evidence type="ECO:0000313" key="3">
    <source>
        <dbReference type="Proteomes" id="UP001210678"/>
    </source>
</evidence>
<protein>
    <submittedName>
        <fullName evidence="2">PrkA family serine protein kinase</fullName>
    </submittedName>
</protein>
<dbReference type="Proteomes" id="UP001210678">
    <property type="component" value="Unassembled WGS sequence"/>
</dbReference>
<dbReference type="Pfam" id="PF08298">
    <property type="entry name" value="AAA_PrkA"/>
    <property type="match status" value="1"/>
</dbReference>
<comment type="caution">
    <text evidence="2">The sequence shown here is derived from an EMBL/GenBank/DDBJ whole genome shotgun (WGS) entry which is preliminary data.</text>
</comment>
<dbReference type="SUPFAM" id="SSF52540">
    <property type="entry name" value="P-loop containing nucleoside triphosphate hydrolases"/>
    <property type="match status" value="1"/>
</dbReference>
<sequence length="644" mass="73880">MSIFDHYQARYEAAKDEELSLQDFLSLCQKDKSAYANAAERLLLAIGEPEVIDTAHDPRLSRIFSNRVISRYKTFEDFYGMEDAIEQIVSYLKHAAQGLEERKQILYLLGPVGGGKSSLAEKLKALMEQCPIYILAADGVRSPVNDHPFCLFNAQEDAELLKKDYGIEKRYLRSIMSPWAAKRLHEFGGDISRFTVVKLKPSILDQVGVAKTEPGDENNQDISSLVGKVDIRQLEHYSQDDPDAYSYSGALCKANQGLMEFVEMFKAPIKVLHPLLTATQEGNYNGTEGLSALPFDGMILAHSNESEWQTFRNNKNNEAFLDRVYIVKVPYCLRVSEEIKIYKKLLEHSELSKAPCSPSTLEMLAQFSILSRVKDPENSSIFSKMRVYDGETLKDTDPKAKSYQEYRDFAGVDEGMSGLSTRFAFKILSRVFNFDQTEVAANPVHLFYVIEQQVEREQFPAEIAEKYTEFLKGYLVPKYIEFIGKEIQTAYLESYSEYGQNIFDRYVTYADFWIQDQEYRDPETGQLFDRAALNSELEKIEKPAGISNPKDFRNEIVNFVLRARASNKGSNPVWTSYEKLRTVIEKKMFSNTEELLPVISFNAKTSTDDQKKHDDFVARMMEKGYTKKQVRLLSEWYLRVRKSS</sequence>
<proteinExistence type="predicted"/>
<dbReference type="EMBL" id="JAQLOI010000001">
    <property type="protein sequence ID" value="MDB1123578.1"/>
    <property type="molecule type" value="Genomic_DNA"/>
</dbReference>
<evidence type="ECO:0000259" key="1">
    <source>
        <dbReference type="SMART" id="SM00763"/>
    </source>
</evidence>
<dbReference type="InterPro" id="IPR013153">
    <property type="entry name" value="Prk_AAA"/>
</dbReference>
<accession>A0ABT4YPU2</accession>
<dbReference type="InterPro" id="IPR010650">
    <property type="entry name" value="PrkA_C"/>
</dbReference>
<dbReference type="Gene3D" id="3.40.50.300">
    <property type="entry name" value="P-loop containing nucleotide triphosphate hydrolases"/>
    <property type="match status" value="1"/>
</dbReference>
<dbReference type="InterPro" id="IPR016230">
    <property type="entry name" value="PrkA/YeaG"/>
</dbReference>
<dbReference type="InterPro" id="IPR057741">
    <property type="entry name" value="YeaG"/>
</dbReference>